<dbReference type="EMBL" id="BMDJ01000002">
    <property type="protein sequence ID" value="GGI23523.1"/>
    <property type="molecule type" value="Genomic_DNA"/>
</dbReference>
<accession>A0ABQ2BGB7</accession>
<evidence type="ECO:0008006" key="3">
    <source>
        <dbReference type="Google" id="ProtNLM"/>
    </source>
</evidence>
<protein>
    <recommendedName>
        <fullName evidence="3">DUF5666 domain-containing protein</fullName>
    </recommendedName>
</protein>
<proteinExistence type="predicted"/>
<organism evidence="1 2">
    <name type="scientific">Pedobacter mendelii</name>
    <dbReference type="NCBI Taxonomy" id="1908240"/>
    <lineage>
        <taxon>Bacteria</taxon>
        <taxon>Pseudomonadati</taxon>
        <taxon>Bacteroidota</taxon>
        <taxon>Sphingobacteriia</taxon>
        <taxon>Sphingobacteriales</taxon>
        <taxon>Sphingobacteriaceae</taxon>
        <taxon>Pedobacter</taxon>
    </lineage>
</organism>
<gene>
    <name evidence="1" type="ORF">GCM10008119_08070</name>
</gene>
<name>A0ABQ2BGB7_9SPHI</name>
<dbReference type="Proteomes" id="UP000645390">
    <property type="component" value="Unassembled WGS sequence"/>
</dbReference>
<keyword evidence="2" id="KW-1185">Reference proteome</keyword>
<evidence type="ECO:0000313" key="1">
    <source>
        <dbReference type="EMBL" id="GGI23523.1"/>
    </source>
</evidence>
<comment type="caution">
    <text evidence="1">The sequence shown here is derived from an EMBL/GenBank/DDBJ whole genome shotgun (WGS) entry which is preliminary data.</text>
</comment>
<evidence type="ECO:0000313" key="2">
    <source>
        <dbReference type="Proteomes" id="UP000645390"/>
    </source>
</evidence>
<sequence length="82" mass="8846">MRKIPDGDPITLTGMISKIGMTTFQYGTHTITTNGKLYALKSSSLVLDTYIDKQAIVKGVKVSGYPLEGGPELVEVITVVMN</sequence>
<reference evidence="2" key="1">
    <citation type="journal article" date="2019" name="Int. J. Syst. Evol. Microbiol.">
        <title>The Global Catalogue of Microorganisms (GCM) 10K type strain sequencing project: providing services to taxonomists for standard genome sequencing and annotation.</title>
        <authorList>
            <consortium name="The Broad Institute Genomics Platform"/>
            <consortium name="The Broad Institute Genome Sequencing Center for Infectious Disease"/>
            <person name="Wu L."/>
            <person name="Ma J."/>
        </authorList>
    </citation>
    <scope>NUCLEOTIDE SEQUENCE [LARGE SCALE GENOMIC DNA]</scope>
    <source>
        <strain evidence="2">CCM 8939</strain>
    </source>
</reference>